<proteinExistence type="predicted"/>
<feature type="region of interest" description="Disordered" evidence="1">
    <location>
        <begin position="142"/>
        <end position="290"/>
    </location>
</feature>
<dbReference type="Proteomes" id="UP000008206">
    <property type="component" value="Chromosome"/>
</dbReference>
<evidence type="ECO:0000313" key="3">
    <source>
        <dbReference type="Proteomes" id="UP000008206"/>
    </source>
</evidence>
<dbReference type="OrthoDB" id="516148at2"/>
<accession>E0UD16</accession>
<dbReference type="RefSeq" id="WP_013324523.1">
    <property type="nucleotide sequence ID" value="NC_014501.1"/>
</dbReference>
<dbReference type="KEGG" id="cyj:Cyan7822_4572"/>
<dbReference type="EMBL" id="CP002198">
    <property type="protein sequence ID" value="ADN16481.1"/>
    <property type="molecule type" value="Genomic_DNA"/>
</dbReference>
<keyword evidence="3" id="KW-1185">Reference proteome</keyword>
<evidence type="ECO:0000256" key="1">
    <source>
        <dbReference type="SAM" id="MobiDB-lite"/>
    </source>
</evidence>
<gene>
    <name evidence="2" type="ordered locus">Cyan7822_4572</name>
</gene>
<dbReference type="STRING" id="497965.Cyan7822_4572"/>
<reference evidence="3" key="1">
    <citation type="journal article" date="2011" name="MBio">
        <title>Novel metabolic attributes of the genus Cyanothece, comprising a group of unicellular nitrogen-fixing Cyanobacteria.</title>
        <authorList>
            <person name="Bandyopadhyay A."/>
            <person name="Elvitigala T."/>
            <person name="Welsh E."/>
            <person name="Stockel J."/>
            <person name="Liberton M."/>
            <person name="Min H."/>
            <person name="Sherman L.A."/>
            <person name="Pakrasi H.B."/>
        </authorList>
    </citation>
    <scope>NUCLEOTIDE SEQUENCE [LARGE SCALE GENOMIC DNA]</scope>
    <source>
        <strain evidence="3">PCC 7822</strain>
    </source>
</reference>
<name>E0UD16_GLOV7</name>
<dbReference type="HOGENOM" id="CLU_542609_0_0_3"/>
<sequence length="502" mass="56605">MNQTQKLVNFKISPDLWEAFKKKTTEQGFNASSALVDFIKGYLGLESNSSLTTAQTEGDRIELNRLDEYLENCLDLRLNEAIDNFLIKSAEEVKEEIKNEIRLDLDKSDYISRLQLNEAISSLIKDLSPLLSLVEQCLDERKDTGKDTSKDASSDERKDAGKDTGKDVSSDERKDTGKDTSKDASSDERKDTSKDVSSDERKDTSKDVSSDERKDTSKDVSSDERKDTSKDVSSDERKDDDKDTSKDVSSDERKDDDKDTSKDVSSDERKDTGKDTSKDASSDERKDAGKDVSSYDLRGIIIFYTETLASKRFLVAYDEHAQLLNRHNPEYLIFTKTVNGERLKACGLPIESEQVNQIKEIFHVITVPEPYGGNIPLEPGERKDKNKDLGKDDQDNTSENLSEKLSPALSYLYGIVAYKDGKISTFWTGKKFVSDPNKIQIFKRPPTAKSVEAAQRKLAIDETIASSFLDRILKHMGYPHLFDGQDTIKIAKAWAERNLVKE</sequence>
<feature type="compositionally biased region" description="Basic and acidic residues" evidence="1">
    <location>
        <begin position="379"/>
        <end position="394"/>
    </location>
</feature>
<protein>
    <submittedName>
        <fullName evidence="2">Uncharacterized protein</fullName>
    </submittedName>
</protein>
<dbReference type="AlphaFoldDB" id="E0UD16"/>
<feature type="region of interest" description="Disordered" evidence="1">
    <location>
        <begin position="372"/>
        <end position="401"/>
    </location>
</feature>
<organism evidence="2 3">
    <name type="scientific">Gloeothece verrucosa (strain PCC 7822)</name>
    <name type="common">Cyanothece sp. (strain PCC 7822)</name>
    <dbReference type="NCBI Taxonomy" id="497965"/>
    <lineage>
        <taxon>Bacteria</taxon>
        <taxon>Bacillati</taxon>
        <taxon>Cyanobacteriota</taxon>
        <taxon>Cyanophyceae</taxon>
        <taxon>Oscillatoriophycideae</taxon>
        <taxon>Chroococcales</taxon>
        <taxon>Aphanothecaceae</taxon>
        <taxon>Gloeothece</taxon>
        <taxon>Gloeothece verrucosa</taxon>
    </lineage>
</organism>
<evidence type="ECO:0000313" key="2">
    <source>
        <dbReference type="EMBL" id="ADN16481.1"/>
    </source>
</evidence>